<protein>
    <recommendedName>
        <fullName evidence="2">NADP-dependent oxidoreductase domain-containing protein</fullName>
    </recommendedName>
</protein>
<dbReference type="InterPro" id="IPR036812">
    <property type="entry name" value="NAD(P)_OxRdtase_dom_sf"/>
</dbReference>
<dbReference type="AlphaFoldDB" id="A0A4Q4QR46"/>
<dbReference type="SUPFAM" id="SSF51430">
    <property type="entry name" value="NAD(P)-linked oxidoreductase"/>
    <property type="match status" value="1"/>
</dbReference>
<dbReference type="Gene3D" id="4.10.240.10">
    <property type="entry name" value="Zn(2)-C6 fungal-type DNA-binding domain"/>
    <property type="match status" value="1"/>
</dbReference>
<comment type="caution">
    <text evidence="3">The sequence shown here is derived from an EMBL/GenBank/DDBJ whole genome shotgun (WGS) entry which is preliminary data.</text>
</comment>
<keyword evidence="1" id="KW-0560">Oxidoreductase</keyword>
<dbReference type="PANTHER" id="PTHR43625:SF78">
    <property type="entry name" value="PYRIDOXAL REDUCTASE-RELATED"/>
    <property type="match status" value="1"/>
</dbReference>
<gene>
    <name evidence="3" type="ORF">AA0113_g10463</name>
</gene>
<feature type="domain" description="NADP-dependent oxidoreductase" evidence="2">
    <location>
        <begin position="18"/>
        <end position="327"/>
    </location>
</feature>
<dbReference type="GO" id="GO:0008270">
    <property type="term" value="F:zinc ion binding"/>
    <property type="evidence" value="ECO:0007669"/>
    <property type="project" value="InterPro"/>
</dbReference>
<dbReference type="GO" id="GO:0000981">
    <property type="term" value="F:DNA-binding transcription factor activity, RNA polymerase II-specific"/>
    <property type="evidence" value="ECO:0007669"/>
    <property type="project" value="InterPro"/>
</dbReference>
<evidence type="ECO:0000313" key="3">
    <source>
        <dbReference type="EMBL" id="RYO45456.1"/>
    </source>
</evidence>
<dbReference type="PANTHER" id="PTHR43625">
    <property type="entry name" value="AFLATOXIN B1 ALDEHYDE REDUCTASE"/>
    <property type="match status" value="1"/>
</dbReference>
<proteinExistence type="predicted"/>
<dbReference type="GO" id="GO:0005737">
    <property type="term" value="C:cytoplasm"/>
    <property type="evidence" value="ECO:0007669"/>
    <property type="project" value="TreeGrafter"/>
</dbReference>
<evidence type="ECO:0000259" key="2">
    <source>
        <dbReference type="Pfam" id="PF00248"/>
    </source>
</evidence>
<dbReference type="Pfam" id="PF00248">
    <property type="entry name" value="Aldo_ket_red"/>
    <property type="match status" value="1"/>
</dbReference>
<organism evidence="3 4">
    <name type="scientific">Alternaria arborescens</name>
    <dbReference type="NCBI Taxonomy" id="156630"/>
    <lineage>
        <taxon>Eukaryota</taxon>
        <taxon>Fungi</taxon>
        <taxon>Dikarya</taxon>
        <taxon>Ascomycota</taxon>
        <taxon>Pezizomycotina</taxon>
        <taxon>Dothideomycetes</taxon>
        <taxon>Pleosporomycetidae</taxon>
        <taxon>Pleosporales</taxon>
        <taxon>Pleosporineae</taxon>
        <taxon>Pleosporaceae</taxon>
        <taxon>Alternaria</taxon>
        <taxon>Alternaria sect. Alternaria</taxon>
    </lineage>
</organism>
<dbReference type="Gene3D" id="3.20.20.100">
    <property type="entry name" value="NADP-dependent oxidoreductase domain"/>
    <property type="match status" value="1"/>
</dbReference>
<dbReference type="InterPro" id="IPR023210">
    <property type="entry name" value="NADP_OxRdtase_dom"/>
</dbReference>
<evidence type="ECO:0000256" key="1">
    <source>
        <dbReference type="ARBA" id="ARBA00023002"/>
    </source>
</evidence>
<reference evidence="4" key="1">
    <citation type="journal article" date="2019" name="bioRxiv">
        <title>Genomics, evolutionary history and diagnostics of the Alternaria alternata species group including apple and Asian pear pathotypes.</title>
        <authorList>
            <person name="Armitage A.D."/>
            <person name="Cockerton H.M."/>
            <person name="Sreenivasaprasad S."/>
            <person name="Woodhall J.W."/>
            <person name="Lane C.R."/>
            <person name="Harrison R.J."/>
            <person name="Clarkson J.P."/>
        </authorList>
    </citation>
    <scope>NUCLEOTIDE SEQUENCE [LARGE SCALE GENOMIC DNA]</scope>
    <source>
        <strain evidence="4">RGR 97.0016</strain>
    </source>
</reference>
<evidence type="ECO:0000313" key="4">
    <source>
        <dbReference type="Proteomes" id="UP000293823"/>
    </source>
</evidence>
<dbReference type="Proteomes" id="UP000293823">
    <property type="component" value="Unassembled WGS sequence"/>
</dbReference>
<dbReference type="EMBL" id="PEJP01000053">
    <property type="protein sequence ID" value="RYO45456.1"/>
    <property type="molecule type" value="Genomic_DNA"/>
</dbReference>
<accession>A0A4Q4QR46</accession>
<keyword evidence="4" id="KW-1185">Reference proteome</keyword>
<dbReference type="CDD" id="cd19077">
    <property type="entry name" value="AKR_AKR8A1-2"/>
    <property type="match status" value="1"/>
</dbReference>
<sequence length="992" mass="110197">MSIGRAAASRVCGKPVGPIGFGMMGLTFPPPFPQFEREHQAGLLKKALDQGANLWNGGLHYGTPESNSVHLLRYYFEKYPQDAEKVVLNIKGAYDRYTGPAGSPEAIRASVEQALKGLGGAKAIDVFEMGMRTLKDHMRSIAKDILARIDPHTPIETSIKALAELVEEGKIGGIGLSEVNANTIRKAHAVHPIASVEIELSLFTPDPLHNGIMDTCHKLGIPVIAYSPVGRGWLTGNFKKIDDLSPNDFRIQMFDRFKPEVFDQNYKLVEAVEKVARRKGLKTSQVAIAWVARQGAIPIPGSTNIERAIMNSRLSELNDEDMKDLYKAQQTFPIAVPSSLFLLLIIVASQKVPTCYYDTSVAMDSSNEELEDATVSSQNTTHTHHGSCTVCAKAKSKCIRRPGNGDCERCIRLHKTCQIREPVKRKRQARKTTRSAQLQNLETKLADIAQALAGKKAQEMSAGSNLRSPISQQMNGLYQETDDIYPTPLVITPDTTRSNDFLASAHDPPLETIHFEHVPTGMNVTDADVLLDRYRRLMAPHMPFVVIPSGINASNLAGSKPFLLKAIETVAYFHDTAIQQPMVKDLMRQVSERMLIKGEKSLDLLQGMLVFGNWYNPHLFAPPSHTVLLHLTMALTHDLNIDRAPGFCEKVALMAASQAHGVPQPAKVVTNDERRAVLGTFYLTSQILTSFRKVDTLHWSPWLTKCSEALTQAKEYESDILLVQLAQSQRIMQEAMGTECDHAPVSFYAKSFLSDVDDIELASANGMSAIVLRLQQACTRTAIWERSFGNLANHTVKEKDLRQRLDGMWHCMDAAKRYTDIYLELPVEHYPLVPFGVFAQFAYIFVVLVRASLIEMNGWDVEALRSFIDFSSFLEKASQRYDAVSASRPDGLVLNNEAFAKWSAKTKWAKSFYDTKFLPVDPNAPTVNQPPPGCTTIEADETQESRRALPTPLQVPAEFSTDTFAFEDSMWDSLDNPAIFLGDIDSAFADIP</sequence>
<name>A0A4Q4QR46_9PLEO</name>
<dbReference type="InterPro" id="IPR036864">
    <property type="entry name" value="Zn2-C6_fun-type_DNA-bd_sf"/>
</dbReference>
<dbReference type="GO" id="GO:0016491">
    <property type="term" value="F:oxidoreductase activity"/>
    <property type="evidence" value="ECO:0007669"/>
    <property type="project" value="UniProtKB-KW"/>
</dbReference>
<dbReference type="InterPro" id="IPR050791">
    <property type="entry name" value="Aldo-Keto_reductase"/>
</dbReference>
<dbReference type="OrthoDB" id="5226580at2759"/>